<organism evidence="13 14">
    <name type="scientific">Catharus ustulatus</name>
    <name type="common">Russet-backed thrush</name>
    <name type="synonym">Hylocichla ustulatus</name>
    <dbReference type="NCBI Taxonomy" id="91951"/>
    <lineage>
        <taxon>Eukaryota</taxon>
        <taxon>Metazoa</taxon>
        <taxon>Chordata</taxon>
        <taxon>Craniata</taxon>
        <taxon>Vertebrata</taxon>
        <taxon>Euteleostomi</taxon>
        <taxon>Archelosauria</taxon>
        <taxon>Archosauria</taxon>
        <taxon>Dinosauria</taxon>
        <taxon>Saurischia</taxon>
        <taxon>Theropoda</taxon>
        <taxon>Coelurosauria</taxon>
        <taxon>Aves</taxon>
        <taxon>Neognathae</taxon>
        <taxon>Neoaves</taxon>
        <taxon>Telluraves</taxon>
        <taxon>Australaves</taxon>
        <taxon>Passeriformes</taxon>
        <taxon>Turdidae</taxon>
        <taxon>Catharus</taxon>
    </lineage>
</organism>
<dbReference type="InterPro" id="IPR005468">
    <property type="entry name" value="Avidin/str"/>
</dbReference>
<feature type="transmembrane region" description="Helical" evidence="12">
    <location>
        <begin position="68"/>
        <end position="89"/>
    </location>
</feature>
<evidence type="ECO:0000256" key="1">
    <source>
        <dbReference type="ARBA" id="ARBA00004613"/>
    </source>
</evidence>
<comment type="subcellular location">
    <subcellularLocation>
        <location evidence="1 10">Secreted</location>
    </subcellularLocation>
</comment>
<dbReference type="PROSITE" id="PS51326">
    <property type="entry name" value="AVIDIN_2"/>
    <property type="match status" value="1"/>
</dbReference>
<dbReference type="Pfam" id="PF01382">
    <property type="entry name" value="Avidin"/>
    <property type="match status" value="1"/>
</dbReference>
<reference evidence="13" key="3">
    <citation type="submission" date="2025-09" db="UniProtKB">
        <authorList>
            <consortium name="Ensembl"/>
        </authorList>
    </citation>
    <scope>IDENTIFICATION</scope>
</reference>
<evidence type="ECO:0000313" key="13">
    <source>
        <dbReference type="Ensembl" id="ENSCUSP00005022094.1"/>
    </source>
</evidence>
<evidence type="ECO:0000313" key="14">
    <source>
        <dbReference type="Proteomes" id="UP000694563"/>
    </source>
</evidence>
<gene>
    <name evidence="13" type="primary">LOC117010945</name>
</gene>
<feature type="region of interest" description="Disordered" evidence="11">
    <location>
        <begin position="1"/>
        <end position="42"/>
    </location>
</feature>
<accession>A0A8C3V0E0</accession>
<reference evidence="13" key="1">
    <citation type="submission" date="2020-10" db="EMBL/GenBank/DDBJ databases">
        <title>Catharus ustulatus (Swainson's thrush) genome, bCatUst1, primary haplotype v2.</title>
        <authorList>
            <person name="Delmore K."/>
            <person name="Vafadar M."/>
            <person name="Formenti G."/>
            <person name="Chow W."/>
            <person name="Pelan S."/>
            <person name="Howe K."/>
            <person name="Rhie A."/>
            <person name="Mountcastle J."/>
            <person name="Haase B."/>
            <person name="Fedrigo O."/>
            <person name="Jarvis E.D."/>
        </authorList>
    </citation>
    <scope>NUCLEOTIDE SEQUENCE [LARGE SCALE GENOMIC DNA]</scope>
</reference>
<dbReference type="InterPro" id="IPR051764">
    <property type="entry name" value="Avidin/Streptavidin-rel"/>
</dbReference>
<protein>
    <recommendedName>
        <fullName evidence="10">Avidin</fullName>
    </recommendedName>
</protein>
<dbReference type="InterPro" id="IPR017889">
    <property type="entry name" value="Avidin-like_CS"/>
</dbReference>
<evidence type="ECO:0000256" key="2">
    <source>
        <dbReference type="ARBA" id="ARBA00006297"/>
    </source>
</evidence>
<feature type="compositionally biased region" description="Low complexity" evidence="11">
    <location>
        <begin position="1"/>
        <end position="24"/>
    </location>
</feature>
<comment type="subunit">
    <text evidence="3 10">Homotetramer.</text>
</comment>
<keyword evidence="4 10" id="KW-0964">Secreted</keyword>
<evidence type="ECO:0000256" key="10">
    <source>
        <dbReference type="RuleBase" id="RU369114"/>
    </source>
</evidence>
<dbReference type="AlphaFoldDB" id="A0A8C3V0E0"/>
<keyword evidence="12" id="KW-0812">Transmembrane</keyword>
<reference evidence="13" key="2">
    <citation type="submission" date="2025-08" db="UniProtKB">
        <authorList>
            <consortium name="Ensembl"/>
        </authorList>
    </citation>
    <scope>IDENTIFICATION</scope>
</reference>
<keyword evidence="8 10" id="KW-0092">Biotin</keyword>
<dbReference type="InterPro" id="IPR036896">
    <property type="entry name" value="Avidin-like_sf"/>
</dbReference>
<comment type="function">
    <text evidence="10">Forms a strong non-covalent specific complex with biotin.</text>
</comment>
<keyword evidence="7 10" id="KW-0325">Glycoprotein</keyword>
<keyword evidence="6 9" id="KW-1015">Disulfide bond</keyword>
<dbReference type="PANTHER" id="PTHR34399">
    <property type="entry name" value="AVIDIN-RELATED"/>
    <property type="match status" value="1"/>
</dbReference>
<dbReference type="InterPro" id="IPR005469">
    <property type="entry name" value="Avidin"/>
</dbReference>
<evidence type="ECO:0000256" key="7">
    <source>
        <dbReference type="ARBA" id="ARBA00023180"/>
    </source>
</evidence>
<evidence type="ECO:0000256" key="6">
    <source>
        <dbReference type="ARBA" id="ARBA00023157"/>
    </source>
</evidence>
<proteinExistence type="inferred from homology"/>
<dbReference type="Proteomes" id="UP000694563">
    <property type="component" value="Chromosome Z"/>
</dbReference>
<comment type="similarity">
    <text evidence="2 10">Belongs to the avidin/streptavidin family.</text>
</comment>
<evidence type="ECO:0000256" key="9">
    <source>
        <dbReference type="PIRSR" id="PIRSR605468-51"/>
    </source>
</evidence>
<keyword evidence="12" id="KW-1133">Transmembrane helix</keyword>
<dbReference type="PROSITE" id="PS00577">
    <property type="entry name" value="AVIDIN_1"/>
    <property type="match status" value="1"/>
</dbReference>
<dbReference type="PRINTS" id="PR00709">
    <property type="entry name" value="AVIDIN"/>
</dbReference>
<keyword evidence="14" id="KW-1185">Reference proteome</keyword>
<dbReference type="SUPFAM" id="SSF50876">
    <property type="entry name" value="Avidin/streptavidin"/>
    <property type="match status" value="1"/>
</dbReference>
<evidence type="ECO:0000256" key="5">
    <source>
        <dbReference type="ARBA" id="ARBA00022729"/>
    </source>
</evidence>
<keyword evidence="5 10" id="KW-0732">Signal</keyword>
<dbReference type="GO" id="GO:0009374">
    <property type="term" value="F:biotin binding"/>
    <property type="evidence" value="ECO:0007669"/>
    <property type="project" value="UniProtKB-UniRule"/>
</dbReference>
<dbReference type="Ensembl" id="ENSCUST00005022883.1">
    <property type="protein sequence ID" value="ENSCUSP00005022094.1"/>
    <property type="gene ID" value="ENSCUSG00005014001.1"/>
</dbReference>
<dbReference type="PANTHER" id="PTHR34399:SF3">
    <property type="entry name" value="AVID PROTEIN-RELATED"/>
    <property type="match status" value="1"/>
</dbReference>
<evidence type="ECO:0000256" key="12">
    <source>
        <dbReference type="SAM" id="Phobius"/>
    </source>
</evidence>
<dbReference type="GO" id="GO:0005576">
    <property type="term" value="C:extracellular region"/>
    <property type="evidence" value="ECO:0007669"/>
    <property type="project" value="UniProtKB-SubCell"/>
</dbReference>
<evidence type="ECO:0000256" key="8">
    <source>
        <dbReference type="ARBA" id="ARBA00023267"/>
    </source>
</evidence>
<evidence type="ECO:0000256" key="3">
    <source>
        <dbReference type="ARBA" id="ARBA00011881"/>
    </source>
</evidence>
<evidence type="ECO:0000256" key="11">
    <source>
        <dbReference type="SAM" id="MobiDB-lite"/>
    </source>
</evidence>
<evidence type="ECO:0000256" key="4">
    <source>
        <dbReference type="ARBA" id="ARBA00022525"/>
    </source>
</evidence>
<feature type="disulfide bond" evidence="9">
    <location>
        <begin position="99"/>
        <end position="179"/>
    </location>
</feature>
<keyword evidence="12" id="KW-0472">Membrane</keyword>
<sequence length="242" mass="26436">MCKSPLSAAPAQPRPAPRSSGAAQVRQTCPARPGRADIGTHRRCQPSPLRLQQYKRVWDAGRRELGRVFHCPAAMGGGAFILVLAVALAESYRAVFLQCQLNGLWRNDQDSLMEISVLGDNGDFQGQYLTRVTLSGGCAQISPLRGAQQQLGEEGWPTFAFTVRWEKFSNATTAFVGQCFVDAGGKEILSTMWLLREAVGSLEEDWKATRVGRNVFTRKRTTKGKTLPNLSPLCEAVSSPAP</sequence>
<dbReference type="Gene3D" id="2.40.128.30">
    <property type="entry name" value="Avidin-like"/>
    <property type="match status" value="1"/>
</dbReference>
<name>A0A8C3V0E0_CATUS</name>